<protein>
    <recommendedName>
        <fullName evidence="4">Methyltransferase FkbM domain-containing protein</fullName>
    </recommendedName>
</protein>
<evidence type="ECO:0000313" key="3">
    <source>
        <dbReference type="Proteomes" id="UP000828390"/>
    </source>
</evidence>
<dbReference type="InterPro" id="IPR029063">
    <property type="entry name" value="SAM-dependent_MTases_sf"/>
</dbReference>
<evidence type="ECO:0000256" key="1">
    <source>
        <dbReference type="SAM" id="Phobius"/>
    </source>
</evidence>
<dbReference type="EMBL" id="JAIWYP010000016">
    <property type="protein sequence ID" value="KAH3694687.1"/>
    <property type="molecule type" value="Genomic_DNA"/>
</dbReference>
<proteinExistence type="predicted"/>
<dbReference type="PANTHER" id="PTHR34203">
    <property type="entry name" value="METHYLTRANSFERASE, FKBM FAMILY PROTEIN"/>
    <property type="match status" value="1"/>
</dbReference>
<dbReference type="AlphaFoldDB" id="A0A9D4BGZ9"/>
<name>A0A9D4BGZ9_DREPO</name>
<keyword evidence="1" id="KW-1133">Transmembrane helix</keyword>
<reference evidence="2" key="1">
    <citation type="journal article" date="2019" name="bioRxiv">
        <title>The Genome of the Zebra Mussel, Dreissena polymorpha: A Resource for Invasive Species Research.</title>
        <authorList>
            <person name="McCartney M.A."/>
            <person name="Auch B."/>
            <person name="Kono T."/>
            <person name="Mallez S."/>
            <person name="Zhang Y."/>
            <person name="Obille A."/>
            <person name="Becker A."/>
            <person name="Abrahante J.E."/>
            <person name="Garbe J."/>
            <person name="Badalamenti J.P."/>
            <person name="Herman A."/>
            <person name="Mangelson H."/>
            <person name="Liachko I."/>
            <person name="Sullivan S."/>
            <person name="Sone E.D."/>
            <person name="Koren S."/>
            <person name="Silverstein K.A.T."/>
            <person name="Beckman K.B."/>
            <person name="Gohl D.M."/>
        </authorList>
    </citation>
    <scope>NUCLEOTIDE SEQUENCE</scope>
    <source>
        <strain evidence="2">Duluth1</strain>
        <tissue evidence="2">Whole animal</tissue>
    </source>
</reference>
<dbReference type="InterPro" id="IPR052514">
    <property type="entry name" value="SAM-dependent_MTase"/>
</dbReference>
<dbReference type="PANTHER" id="PTHR34203:SF15">
    <property type="entry name" value="SLL1173 PROTEIN"/>
    <property type="match status" value="1"/>
</dbReference>
<evidence type="ECO:0008006" key="4">
    <source>
        <dbReference type="Google" id="ProtNLM"/>
    </source>
</evidence>
<comment type="caution">
    <text evidence="2">The sequence shown here is derived from an EMBL/GenBank/DDBJ whole genome shotgun (WGS) entry which is preliminary data.</text>
</comment>
<dbReference type="Gene3D" id="3.40.50.150">
    <property type="entry name" value="Vaccinia Virus protein VP39"/>
    <property type="match status" value="1"/>
</dbReference>
<sequence>MCFSDITTSVCTTIKDAVRLCVDTTMFGGRFNRSLMVVLFVALGVVLVYLSNLTLRDMHLPFSTGNDMPLSSSAAHLRMQSVKDSSVRIATPSYSSQNDIPAVNGENLQLEEYQVTTPSSTTSSVSLTYVLFSYYGSMHSSETTSREPAYNSVYGEGRKAGDIQETGICQHSDMNKIKKNPEINNIHIGSFPSKQDSGEEANFILADPFEQYDETQPELSTPAYLETMSISVSKADSASQQTTDAILQNVTRKPTTDGPRSTQSTRWWKGIHVFDWKRAPVPSRTFECVPMQTLTSYIRLCIHPLYKDPLISGYIQSRGFWEFEAIRDVQLAVVGEKGRGLIDIGAGIGTYSLAVASLNYTVVAVEPLSTHVQLFHQSVRMNKFEDNIKLLKNAVFNKQEIIFVNSKENDINDIEIKPFTDDQNSSEFKADNMLSTITLNDLNSVCTFKTAVLKLDVPRYNRLALESSDKLFDAINITHVFHHWEPENKPLCTFYLDFFLSKGYKPMSELIGGHFLNLAKNDTWEESVIIWTKI</sequence>
<gene>
    <name evidence="2" type="ORF">DPMN_082128</name>
</gene>
<dbReference type="SUPFAM" id="SSF53335">
    <property type="entry name" value="S-adenosyl-L-methionine-dependent methyltransferases"/>
    <property type="match status" value="1"/>
</dbReference>
<dbReference type="Proteomes" id="UP000828390">
    <property type="component" value="Unassembled WGS sequence"/>
</dbReference>
<evidence type="ECO:0000313" key="2">
    <source>
        <dbReference type="EMBL" id="KAH3694687.1"/>
    </source>
</evidence>
<keyword evidence="3" id="KW-1185">Reference proteome</keyword>
<reference evidence="2" key="2">
    <citation type="submission" date="2020-11" db="EMBL/GenBank/DDBJ databases">
        <authorList>
            <person name="McCartney M.A."/>
            <person name="Auch B."/>
            <person name="Kono T."/>
            <person name="Mallez S."/>
            <person name="Becker A."/>
            <person name="Gohl D.M."/>
            <person name="Silverstein K.A.T."/>
            <person name="Koren S."/>
            <person name="Bechman K.B."/>
            <person name="Herman A."/>
            <person name="Abrahante J.E."/>
            <person name="Garbe J."/>
        </authorList>
    </citation>
    <scope>NUCLEOTIDE SEQUENCE</scope>
    <source>
        <strain evidence="2">Duluth1</strain>
        <tissue evidence="2">Whole animal</tissue>
    </source>
</reference>
<keyword evidence="1" id="KW-0812">Transmembrane</keyword>
<keyword evidence="1" id="KW-0472">Membrane</keyword>
<organism evidence="2 3">
    <name type="scientific">Dreissena polymorpha</name>
    <name type="common">Zebra mussel</name>
    <name type="synonym">Mytilus polymorpha</name>
    <dbReference type="NCBI Taxonomy" id="45954"/>
    <lineage>
        <taxon>Eukaryota</taxon>
        <taxon>Metazoa</taxon>
        <taxon>Spiralia</taxon>
        <taxon>Lophotrochozoa</taxon>
        <taxon>Mollusca</taxon>
        <taxon>Bivalvia</taxon>
        <taxon>Autobranchia</taxon>
        <taxon>Heteroconchia</taxon>
        <taxon>Euheterodonta</taxon>
        <taxon>Imparidentia</taxon>
        <taxon>Neoheterodontei</taxon>
        <taxon>Myida</taxon>
        <taxon>Dreissenoidea</taxon>
        <taxon>Dreissenidae</taxon>
        <taxon>Dreissena</taxon>
    </lineage>
</organism>
<accession>A0A9D4BGZ9</accession>
<dbReference type="InterPro" id="IPR006342">
    <property type="entry name" value="FkbM_mtfrase"/>
</dbReference>
<feature type="transmembrane region" description="Helical" evidence="1">
    <location>
        <begin position="35"/>
        <end position="55"/>
    </location>
</feature>
<dbReference type="NCBIfam" id="TIGR01444">
    <property type="entry name" value="fkbM_fam"/>
    <property type="match status" value="1"/>
</dbReference>